<dbReference type="InterPro" id="IPR012338">
    <property type="entry name" value="Beta-lactam/transpept-like"/>
</dbReference>
<dbReference type="GO" id="GO:0008800">
    <property type="term" value="F:beta-lactamase activity"/>
    <property type="evidence" value="ECO:0007669"/>
    <property type="project" value="InterPro"/>
</dbReference>
<organism evidence="2 3">
    <name type="scientific">Ornithinibacillus caprae</name>
    <dbReference type="NCBI Taxonomy" id="2678566"/>
    <lineage>
        <taxon>Bacteria</taxon>
        <taxon>Bacillati</taxon>
        <taxon>Bacillota</taxon>
        <taxon>Bacilli</taxon>
        <taxon>Bacillales</taxon>
        <taxon>Bacillaceae</taxon>
        <taxon>Ornithinibacillus</taxon>
    </lineage>
</organism>
<dbReference type="Proteomes" id="UP000469125">
    <property type="component" value="Unassembled WGS sequence"/>
</dbReference>
<evidence type="ECO:0000259" key="1">
    <source>
        <dbReference type="Pfam" id="PF13354"/>
    </source>
</evidence>
<dbReference type="RefSeq" id="WP_155669732.1">
    <property type="nucleotide sequence ID" value="NZ_WOCA01000013.1"/>
</dbReference>
<evidence type="ECO:0000313" key="3">
    <source>
        <dbReference type="Proteomes" id="UP000469125"/>
    </source>
</evidence>
<dbReference type="PANTHER" id="PTHR35333:SF3">
    <property type="entry name" value="BETA-LACTAMASE-TYPE TRANSPEPTIDASE FOLD CONTAINING PROTEIN"/>
    <property type="match status" value="1"/>
</dbReference>
<dbReference type="InterPro" id="IPR000871">
    <property type="entry name" value="Beta-lactam_class-A"/>
</dbReference>
<comment type="caution">
    <text evidence="2">The sequence shown here is derived from an EMBL/GenBank/DDBJ whole genome shotgun (WGS) entry which is preliminary data.</text>
</comment>
<dbReference type="SUPFAM" id="SSF56601">
    <property type="entry name" value="beta-lactamase/transpeptidase-like"/>
    <property type="match status" value="1"/>
</dbReference>
<dbReference type="GO" id="GO:0046677">
    <property type="term" value="P:response to antibiotic"/>
    <property type="evidence" value="ECO:0007669"/>
    <property type="project" value="InterPro"/>
</dbReference>
<reference evidence="2 3" key="1">
    <citation type="submission" date="2019-11" db="EMBL/GenBank/DDBJ databases">
        <authorList>
            <person name="Li X."/>
        </authorList>
    </citation>
    <scope>NUCLEOTIDE SEQUENCE [LARGE SCALE GENOMIC DNA]</scope>
    <source>
        <strain evidence="2 3">L9</strain>
    </source>
</reference>
<dbReference type="InterPro" id="IPR045155">
    <property type="entry name" value="Beta-lactam_cat"/>
</dbReference>
<dbReference type="GO" id="GO:0030655">
    <property type="term" value="P:beta-lactam antibiotic catabolic process"/>
    <property type="evidence" value="ECO:0007669"/>
    <property type="project" value="InterPro"/>
</dbReference>
<name>A0A6N8FLR3_9BACI</name>
<keyword evidence="2" id="KW-0378">Hydrolase</keyword>
<feature type="domain" description="Beta-lactamase class A catalytic" evidence="1">
    <location>
        <begin position="20"/>
        <end position="241"/>
    </location>
</feature>
<protein>
    <submittedName>
        <fullName evidence="2">Serine hydrolase</fullName>
    </submittedName>
</protein>
<dbReference type="PANTHER" id="PTHR35333">
    <property type="entry name" value="BETA-LACTAMASE"/>
    <property type="match status" value="1"/>
</dbReference>
<evidence type="ECO:0000313" key="2">
    <source>
        <dbReference type="EMBL" id="MUK89666.1"/>
    </source>
</evidence>
<dbReference type="AlphaFoldDB" id="A0A6N8FLR3"/>
<dbReference type="Gene3D" id="3.40.710.10">
    <property type="entry name" value="DD-peptidase/beta-lactamase superfamily"/>
    <property type="match status" value="1"/>
</dbReference>
<dbReference type="Pfam" id="PF13354">
    <property type="entry name" value="Beta-lactamase2"/>
    <property type="match status" value="1"/>
</dbReference>
<dbReference type="EMBL" id="WOCA01000013">
    <property type="protein sequence ID" value="MUK89666.1"/>
    <property type="molecule type" value="Genomic_DNA"/>
</dbReference>
<accession>A0A6N8FLR3</accession>
<proteinExistence type="predicted"/>
<sequence>MEQLAEKISQKIEQVGGTWGIALEDLDTGEVWLRNSDETFYAASIIKVPIMIAVFHAHEYEGLSLSETIKLRSEDIVGGCGVLQHLTPGIELSLHDLTTLMIIQSDNTATNMLIDVLGKEQIQQVMKDYGLNKSEFHHKLMTVPVEKEGSNCITAFEMTSLLKKIVTGKVVSFHACEKMIEVLMRQQITNGLPAKLPTPNPAIIGDAKSWMFAHKTGNVHQTRHEIGIFYIGKRKMIVSVLAKGIDDRILQEAFTEIGLLIYYSLNK</sequence>
<keyword evidence="3" id="KW-1185">Reference proteome</keyword>
<gene>
    <name evidence="2" type="ORF">GMD78_14955</name>
</gene>